<feature type="region of interest" description="Disordered" evidence="1">
    <location>
        <begin position="265"/>
        <end position="379"/>
    </location>
</feature>
<feature type="region of interest" description="Disordered" evidence="1">
    <location>
        <begin position="108"/>
        <end position="127"/>
    </location>
</feature>
<name>V9H1K0_DROME</name>
<feature type="compositionally biased region" description="Polar residues" evidence="1">
    <location>
        <begin position="16"/>
        <end position="67"/>
    </location>
</feature>
<feature type="compositionally biased region" description="Polar residues" evidence="1">
    <location>
        <begin position="301"/>
        <end position="320"/>
    </location>
</feature>
<accession>V9H1K0</accession>
<dbReference type="AlphaFoldDB" id="V9H1K0"/>
<proteinExistence type="predicted"/>
<sequence length="447" mass="47958">MSTSDNLFSDDEVLAISSSPEQRSSPFYLNISPMSHGSDNSQINTIIINQKQLSSSQANKSPKNSSEAAIKIVNSLSHKGKEKTNTNNAQKDPLSLTNTVAATVGAKSSITKGKLPSPPSTSHTFKGKLLPKMTHTNAAAATNTDAELKSAKLSDALGNFPSLSYSDGSINLSSSTKIGCNKISPLPYAHTNTSKATNISVESRSKCSALVNSNASSKKANASDSGEILSSQIQIDKHKQEERPSTTLNAFWSIFNPKPDVSKLSLNRKLTNRNANIGKRSISPHKRNTSLRHSAQRDLNSKPNSSAMPTVGNLSATRTLSRPAAKRDLFKSPSKSPDEQPMSFSEVVAGTDTNFVASPDPTPQSKTPGKRTNDELDSSRFKTPNKRICATTNFETPNIFPPLITPVFKSKAAQSVYEESKARNGPPRQPLPCSINASARSAARHPV</sequence>
<gene>
    <name evidence="3" type="primary">gag</name>
</gene>
<organism evidence="2">
    <name type="scientific">Drosophila melanogaster</name>
    <name type="common">Fruit fly</name>
    <dbReference type="NCBI Taxonomy" id="7227"/>
    <lineage>
        <taxon>Eukaryota</taxon>
        <taxon>Metazoa</taxon>
        <taxon>Ecdysozoa</taxon>
        <taxon>Arthropoda</taxon>
        <taxon>Hexapoda</taxon>
        <taxon>Insecta</taxon>
        <taxon>Pterygota</taxon>
        <taxon>Neoptera</taxon>
        <taxon>Endopterygota</taxon>
        <taxon>Diptera</taxon>
        <taxon>Brachycera</taxon>
        <taxon>Muscomorpha</taxon>
        <taxon>Ephydroidea</taxon>
        <taxon>Drosophilidae</taxon>
        <taxon>Drosophila</taxon>
        <taxon>Sophophora</taxon>
    </lineage>
</organism>
<evidence type="ECO:0000313" key="2">
    <source>
        <dbReference type="EMBL" id="CAA54341.1"/>
    </source>
</evidence>
<feature type="region of interest" description="Disordered" evidence="1">
    <location>
        <begin position="1"/>
        <end position="92"/>
    </location>
</feature>
<reference evidence="2" key="1">
    <citation type="journal article" date="1994" name="Chromosoma">
        <title>Comparison of two active HeT-A retroposons of Drosophila melanogaster.</title>
        <authorList>
            <person name="Biessmann H."/>
            <person name="Kasravi B."/>
            <person name="Bui T."/>
            <person name="Fujiwara G."/>
            <person name="Champion L.E."/>
            <person name="Mason J.M."/>
        </authorList>
    </citation>
    <scope>NUCLEOTIDE SEQUENCE</scope>
</reference>
<dbReference type="FlyBase" id="FBgn0016662">
    <property type="gene designation" value="HeT-A\gag"/>
</dbReference>
<evidence type="ECO:0000256" key="1">
    <source>
        <dbReference type="SAM" id="MobiDB-lite"/>
    </source>
</evidence>
<evidence type="ECO:0000313" key="3">
    <source>
        <dbReference type="FlyBase" id="FBgn0016662"/>
    </source>
</evidence>
<feature type="region of interest" description="Disordered" evidence="1">
    <location>
        <begin position="411"/>
        <end position="447"/>
    </location>
</feature>
<protein>
    <submittedName>
        <fullName evidence="2">Gag-like polypeptide</fullName>
    </submittedName>
</protein>
<dbReference type="EMBL" id="X77049">
    <property type="protein sequence ID" value="CAA54341.1"/>
    <property type="molecule type" value="Genomic_DNA"/>
</dbReference>
<feature type="compositionally biased region" description="Polar residues" evidence="1">
    <location>
        <begin position="265"/>
        <end position="275"/>
    </location>
</feature>